<keyword evidence="2" id="KW-1185">Reference proteome</keyword>
<dbReference type="Proteomes" id="UP000015106">
    <property type="component" value="Chromosome 2"/>
</dbReference>
<reference evidence="1" key="3">
    <citation type="submission" date="2022-06" db="UniProtKB">
        <authorList>
            <consortium name="EnsemblPlants"/>
        </authorList>
    </citation>
    <scope>IDENTIFICATION</scope>
</reference>
<sequence length="46" mass="5574">MDENDARMMNVPQSPFPPLLMCWKEIRYCWRKINIPNQQVILIAIR</sequence>
<evidence type="ECO:0000313" key="2">
    <source>
        <dbReference type="Proteomes" id="UP000015106"/>
    </source>
</evidence>
<dbReference type="EnsemblPlants" id="TuG1812G0200003976.01.T02">
    <property type="protein sequence ID" value="TuG1812G0200003976.01.T02.cds311662"/>
    <property type="gene ID" value="TuG1812G0200003976.01"/>
</dbReference>
<name>A0A8R7TJS9_TRIUA</name>
<organism evidence="1 2">
    <name type="scientific">Triticum urartu</name>
    <name type="common">Red wild einkorn</name>
    <name type="synonym">Crithodium urartu</name>
    <dbReference type="NCBI Taxonomy" id="4572"/>
    <lineage>
        <taxon>Eukaryota</taxon>
        <taxon>Viridiplantae</taxon>
        <taxon>Streptophyta</taxon>
        <taxon>Embryophyta</taxon>
        <taxon>Tracheophyta</taxon>
        <taxon>Spermatophyta</taxon>
        <taxon>Magnoliopsida</taxon>
        <taxon>Liliopsida</taxon>
        <taxon>Poales</taxon>
        <taxon>Poaceae</taxon>
        <taxon>BOP clade</taxon>
        <taxon>Pooideae</taxon>
        <taxon>Triticodae</taxon>
        <taxon>Triticeae</taxon>
        <taxon>Triticinae</taxon>
        <taxon>Triticum</taxon>
    </lineage>
</organism>
<dbReference type="Gramene" id="TuG1812G0200003976.01.T02">
    <property type="protein sequence ID" value="TuG1812G0200003976.01.T02.cds311662"/>
    <property type="gene ID" value="TuG1812G0200003976.01"/>
</dbReference>
<evidence type="ECO:0000313" key="1">
    <source>
        <dbReference type="EnsemblPlants" id="TuG1812G0200003976.01.T02.cds311662"/>
    </source>
</evidence>
<accession>A0A8R7TJS9</accession>
<reference evidence="2" key="1">
    <citation type="journal article" date="2013" name="Nature">
        <title>Draft genome of the wheat A-genome progenitor Triticum urartu.</title>
        <authorList>
            <person name="Ling H.Q."/>
            <person name="Zhao S."/>
            <person name="Liu D."/>
            <person name="Wang J."/>
            <person name="Sun H."/>
            <person name="Zhang C."/>
            <person name="Fan H."/>
            <person name="Li D."/>
            <person name="Dong L."/>
            <person name="Tao Y."/>
            <person name="Gao C."/>
            <person name="Wu H."/>
            <person name="Li Y."/>
            <person name="Cui Y."/>
            <person name="Guo X."/>
            <person name="Zheng S."/>
            <person name="Wang B."/>
            <person name="Yu K."/>
            <person name="Liang Q."/>
            <person name="Yang W."/>
            <person name="Lou X."/>
            <person name="Chen J."/>
            <person name="Feng M."/>
            <person name="Jian J."/>
            <person name="Zhang X."/>
            <person name="Luo G."/>
            <person name="Jiang Y."/>
            <person name="Liu J."/>
            <person name="Wang Z."/>
            <person name="Sha Y."/>
            <person name="Zhang B."/>
            <person name="Wu H."/>
            <person name="Tang D."/>
            <person name="Shen Q."/>
            <person name="Xue P."/>
            <person name="Zou S."/>
            <person name="Wang X."/>
            <person name="Liu X."/>
            <person name="Wang F."/>
            <person name="Yang Y."/>
            <person name="An X."/>
            <person name="Dong Z."/>
            <person name="Zhang K."/>
            <person name="Zhang X."/>
            <person name="Luo M.C."/>
            <person name="Dvorak J."/>
            <person name="Tong Y."/>
            <person name="Wang J."/>
            <person name="Yang H."/>
            <person name="Li Z."/>
            <person name="Wang D."/>
            <person name="Zhang A."/>
            <person name="Wang J."/>
        </authorList>
    </citation>
    <scope>NUCLEOTIDE SEQUENCE</scope>
    <source>
        <strain evidence="2">cv. G1812</strain>
    </source>
</reference>
<reference evidence="1" key="2">
    <citation type="submission" date="2018-03" db="EMBL/GenBank/DDBJ databases">
        <title>The Triticum urartu genome reveals the dynamic nature of wheat genome evolution.</title>
        <authorList>
            <person name="Ling H."/>
            <person name="Ma B."/>
            <person name="Shi X."/>
            <person name="Liu H."/>
            <person name="Dong L."/>
            <person name="Sun H."/>
            <person name="Cao Y."/>
            <person name="Gao Q."/>
            <person name="Zheng S."/>
            <person name="Li Y."/>
            <person name="Yu Y."/>
            <person name="Du H."/>
            <person name="Qi M."/>
            <person name="Li Y."/>
            <person name="Yu H."/>
            <person name="Cui Y."/>
            <person name="Wang N."/>
            <person name="Chen C."/>
            <person name="Wu H."/>
            <person name="Zhao Y."/>
            <person name="Zhang J."/>
            <person name="Li Y."/>
            <person name="Zhou W."/>
            <person name="Zhang B."/>
            <person name="Hu W."/>
            <person name="Eijk M."/>
            <person name="Tang J."/>
            <person name="Witsenboer H."/>
            <person name="Zhao S."/>
            <person name="Li Z."/>
            <person name="Zhang A."/>
            <person name="Wang D."/>
            <person name="Liang C."/>
        </authorList>
    </citation>
    <scope>NUCLEOTIDE SEQUENCE [LARGE SCALE GENOMIC DNA]</scope>
    <source>
        <strain evidence="1">cv. G1812</strain>
    </source>
</reference>
<protein>
    <submittedName>
        <fullName evidence="1">Uncharacterized protein</fullName>
    </submittedName>
</protein>
<proteinExistence type="predicted"/>
<dbReference type="AlphaFoldDB" id="A0A8R7TJS9"/>
<gene>
    <name evidence="1" type="primary">LOC125533667</name>
</gene>